<reference evidence="2 3" key="1">
    <citation type="submission" date="2020-08" db="EMBL/GenBank/DDBJ databases">
        <title>Genomic Encyclopedia of Type Strains, Phase IV (KMG-IV): sequencing the most valuable type-strain genomes for metagenomic binning, comparative biology and taxonomic classification.</title>
        <authorList>
            <person name="Goeker M."/>
        </authorList>
    </citation>
    <scope>NUCLEOTIDE SEQUENCE [LARGE SCALE GENOMIC DNA]</scope>
    <source>
        <strain evidence="2 3">DSM 23958</strain>
    </source>
</reference>
<feature type="chain" id="PRO_5032352206" evidence="1">
    <location>
        <begin position="22"/>
        <end position="104"/>
    </location>
</feature>
<dbReference type="Proteomes" id="UP000554837">
    <property type="component" value="Unassembled WGS sequence"/>
</dbReference>
<dbReference type="EMBL" id="JACHHO010000005">
    <property type="protein sequence ID" value="MBB5205647.1"/>
    <property type="molecule type" value="Genomic_DNA"/>
</dbReference>
<sequence length="104" mass="10851">MSARRLGLALAGLALAGPVLAAPEWRLMARHGECHPLAVLARKLPDAAAVRTPQDLAALLKQQGLAFTQTDRPAPGAERSVAFEVPAKGLNILLVTPGLCGPTR</sequence>
<evidence type="ECO:0000256" key="1">
    <source>
        <dbReference type="SAM" id="SignalP"/>
    </source>
</evidence>
<proteinExistence type="predicted"/>
<gene>
    <name evidence="2" type="ORF">HNQ51_002974</name>
</gene>
<dbReference type="RefSeq" id="WP_138855167.1">
    <property type="nucleotide sequence ID" value="NZ_CP040709.1"/>
</dbReference>
<dbReference type="OrthoDB" id="9960939at2"/>
<keyword evidence="1" id="KW-0732">Signal</keyword>
<keyword evidence="3" id="KW-1185">Reference proteome</keyword>
<protein>
    <submittedName>
        <fullName evidence="2">Uncharacterized protein</fullName>
    </submittedName>
</protein>
<feature type="signal peptide" evidence="1">
    <location>
        <begin position="1"/>
        <end position="21"/>
    </location>
</feature>
<evidence type="ECO:0000313" key="2">
    <source>
        <dbReference type="EMBL" id="MBB5205647.1"/>
    </source>
</evidence>
<evidence type="ECO:0000313" key="3">
    <source>
        <dbReference type="Proteomes" id="UP000554837"/>
    </source>
</evidence>
<organism evidence="2 3">
    <name type="scientific">Inhella inkyongensis</name>
    <dbReference type="NCBI Taxonomy" id="392593"/>
    <lineage>
        <taxon>Bacteria</taxon>
        <taxon>Pseudomonadati</taxon>
        <taxon>Pseudomonadota</taxon>
        <taxon>Betaproteobacteria</taxon>
        <taxon>Burkholderiales</taxon>
        <taxon>Sphaerotilaceae</taxon>
        <taxon>Inhella</taxon>
    </lineage>
</organism>
<dbReference type="AlphaFoldDB" id="A0A840S358"/>
<name>A0A840S358_9BURK</name>
<comment type="caution">
    <text evidence="2">The sequence shown here is derived from an EMBL/GenBank/DDBJ whole genome shotgun (WGS) entry which is preliminary data.</text>
</comment>
<accession>A0A840S358</accession>